<protein>
    <submittedName>
        <fullName evidence="1">Uncharacterized protein</fullName>
    </submittedName>
</protein>
<evidence type="ECO:0000313" key="1">
    <source>
        <dbReference type="EMBL" id="PYY25084.1"/>
    </source>
</evidence>
<sequence>MLISALFMFKTDFQPTKNTLTPFEAYRVYDAENALEQPTRLWNLLIFGRRETRIFLKHFAEIWPVGSKTGLLGER</sequence>
<organism evidence="1 2">
    <name type="scientific">Paenibacillus illinoisensis</name>
    <dbReference type="NCBI Taxonomy" id="59845"/>
    <lineage>
        <taxon>Bacteria</taxon>
        <taxon>Bacillati</taxon>
        <taxon>Bacillota</taxon>
        <taxon>Bacilli</taxon>
        <taxon>Bacillales</taxon>
        <taxon>Paenibacillaceae</taxon>
        <taxon>Paenibacillus</taxon>
    </lineage>
</organism>
<dbReference type="EMBL" id="PRLG01000039">
    <property type="protein sequence ID" value="PYY25084.1"/>
    <property type="molecule type" value="Genomic_DNA"/>
</dbReference>
<dbReference type="AlphaFoldDB" id="A0A2W0C0B0"/>
<name>A0A2W0C0B0_9BACL</name>
<dbReference type="Proteomes" id="UP000247459">
    <property type="component" value="Unassembled WGS sequence"/>
</dbReference>
<reference evidence="1 2" key="1">
    <citation type="submission" date="2018-01" db="EMBL/GenBank/DDBJ databases">
        <title>Genome sequence of the PGP bacterium Paenibacillus illinoisensis E3.</title>
        <authorList>
            <person name="Rolli E."/>
            <person name="Marasco R."/>
            <person name="Bessem C."/>
            <person name="Michoud G."/>
            <person name="Gaiarsa S."/>
            <person name="Borin S."/>
            <person name="Daffonchio D."/>
        </authorList>
    </citation>
    <scope>NUCLEOTIDE SEQUENCE [LARGE SCALE GENOMIC DNA]</scope>
    <source>
        <strain evidence="1 2">E3</strain>
    </source>
</reference>
<gene>
    <name evidence="1" type="ORF">PIL02S_06678</name>
</gene>
<accession>A0A2W0C0B0</accession>
<comment type="caution">
    <text evidence="1">The sequence shown here is derived from an EMBL/GenBank/DDBJ whole genome shotgun (WGS) entry which is preliminary data.</text>
</comment>
<proteinExistence type="predicted"/>
<evidence type="ECO:0000313" key="2">
    <source>
        <dbReference type="Proteomes" id="UP000247459"/>
    </source>
</evidence>